<proteinExistence type="predicted"/>
<dbReference type="Proteomes" id="UP000238523">
    <property type="component" value="Chromosome"/>
</dbReference>
<name>A0A2K9YXG9_RHILE</name>
<evidence type="ECO:0000313" key="2">
    <source>
        <dbReference type="Proteomes" id="UP000238523"/>
    </source>
</evidence>
<organism evidence="1 2">
    <name type="scientific">Rhizobium leguminosarum</name>
    <dbReference type="NCBI Taxonomy" id="384"/>
    <lineage>
        <taxon>Bacteria</taxon>
        <taxon>Pseudomonadati</taxon>
        <taxon>Pseudomonadota</taxon>
        <taxon>Alphaproteobacteria</taxon>
        <taxon>Hyphomicrobiales</taxon>
        <taxon>Rhizobiaceae</taxon>
        <taxon>Rhizobium/Agrobacterium group</taxon>
        <taxon>Rhizobium</taxon>
    </lineage>
</organism>
<sequence length="116" mass="13614">MSSPQLAQHGSDGSAPALYNLFATDRNSSWRACARNLTRKLTFRLISNQRFTIVDRENHARMVIMAASPRRNWEMLRSFLSKIVEERRWQLKDGTARSRLVSKMPMRERSMVRSMR</sequence>
<evidence type="ECO:0000313" key="1">
    <source>
        <dbReference type="EMBL" id="AUW40683.1"/>
    </source>
</evidence>
<gene>
    <name evidence="1" type="ORF">CUJ84_Chr000264</name>
</gene>
<dbReference type="AlphaFoldDB" id="A0A2K9YXG9"/>
<accession>A0A2K9YXG9</accession>
<protein>
    <submittedName>
        <fullName evidence="1">Uncharacterized protein</fullName>
    </submittedName>
</protein>
<dbReference type="EMBL" id="CP025012">
    <property type="protein sequence ID" value="AUW40683.1"/>
    <property type="molecule type" value="Genomic_DNA"/>
</dbReference>
<reference evidence="1 2" key="1">
    <citation type="submission" date="2017-11" db="EMBL/GenBank/DDBJ databases">
        <title>Complete genome of Rhizobium leguminosarum Norway, an ineffective micro-symbiont.</title>
        <authorList>
            <person name="Hoffrichter A."/>
            <person name="Liang J."/>
            <person name="Brachmann A."/>
            <person name="Marin M."/>
        </authorList>
    </citation>
    <scope>NUCLEOTIDE SEQUENCE [LARGE SCALE GENOMIC DNA]</scope>
    <source>
        <strain evidence="1 2">Norway</strain>
    </source>
</reference>